<dbReference type="GO" id="GO:0061186">
    <property type="term" value="P:negative regulation of silent mating-type cassette heterochromatin formation"/>
    <property type="evidence" value="ECO:0007669"/>
    <property type="project" value="TreeGrafter"/>
</dbReference>
<dbReference type="SMART" id="SM00249">
    <property type="entry name" value="PHD"/>
    <property type="match status" value="1"/>
</dbReference>
<feature type="compositionally biased region" description="Polar residues" evidence="4">
    <location>
        <begin position="48"/>
        <end position="59"/>
    </location>
</feature>
<feature type="compositionally biased region" description="Low complexity" evidence="4">
    <location>
        <begin position="22"/>
        <end position="32"/>
    </location>
</feature>
<dbReference type="Proteomes" id="UP000799429">
    <property type="component" value="Unassembled WGS sequence"/>
</dbReference>
<comment type="caution">
    <text evidence="6">The sequence shown here is derived from an EMBL/GenBank/DDBJ whole genome shotgun (WGS) entry which is preliminary data.</text>
</comment>
<feature type="compositionally biased region" description="Polar residues" evidence="4">
    <location>
        <begin position="362"/>
        <end position="374"/>
    </location>
</feature>
<dbReference type="SUPFAM" id="SSF57903">
    <property type="entry name" value="FYVE/PHD zinc finger"/>
    <property type="match status" value="1"/>
</dbReference>
<keyword evidence="7" id="KW-1185">Reference proteome</keyword>
<dbReference type="GO" id="GO:0033698">
    <property type="term" value="C:Rpd3L complex"/>
    <property type="evidence" value="ECO:0007669"/>
    <property type="project" value="TreeGrafter"/>
</dbReference>
<dbReference type="Gene3D" id="3.30.40.10">
    <property type="entry name" value="Zinc/RING finger domain, C3HC4 (zinc finger)"/>
    <property type="match status" value="1"/>
</dbReference>
<dbReference type="PROSITE" id="PS01359">
    <property type="entry name" value="ZF_PHD_1"/>
    <property type="match status" value="1"/>
</dbReference>
<evidence type="ECO:0000313" key="6">
    <source>
        <dbReference type="EMBL" id="KAF2841106.1"/>
    </source>
</evidence>
<feature type="region of interest" description="Disordered" evidence="4">
    <location>
        <begin position="1"/>
        <end position="100"/>
    </location>
</feature>
<dbReference type="OrthoDB" id="418595at2759"/>
<name>A0A9P4VPQ8_9PEZI</name>
<sequence length="569" mass="62936">MPLSPRRSSRARTTQPPPSVPPHSNSPSTTSSNRADRSTRSYHKQSSPRKSVTPRSLSSEDGDDGAHGQAPEPILTRRRTRGQDNDEEENAKLDDDFDEDVADVDEVTRCICGHQDYPGPPLDVKLKDGHFSESDPQNEEPGGFFIQCDTCKVWQHGGCVGIMEEPSTPDEYFCEECKKELHKVMTNSKGQKHSRYLPVWEAFHPGVPHRKKSTSKDSDLKPTKEKERERSANDASTKRRSTMNSRAAYNDDEILRKVIEESRGDNITATENGHRKGKRGRDGSDEGKLETKRLRPGSSSPSNQGSASPPLASDEEEIRPPAKQKPRGAAARSQREKELRDKEKERQEAAARRKGRVDRRGTNQTSFRTESVSPDDNPLVEESKPEQAVPEVPDPPSNTGVASNSHKKSGRPPARKGKVGRNQYTRDKDVPPGSTGNAPSPHPTMQKDQSLSPSGRGANGTDTGNASDGNKGKGKNHKLERTSMNDLKKKAANMLEFISRTQVDMAAEKTTVSATAVSKTIAVLNGEMDVTHALSKKKDFETLSSLEMMDVLTRQLVLWQQEYGKYGEK</sequence>
<evidence type="ECO:0000256" key="2">
    <source>
        <dbReference type="ARBA" id="ARBA00022771"/>
    </source>
</evidence>
<dbReference type="EMBL" id="MU006091">
    <property type="protein sequence ID" value="KAF2841106.1"/>
    <property type="molecule type" value="Genomic_DNA"/>
</dbReference>
<evidence type="ECO:0000256" key="1">
    <source>
        <dbReference type="ARBA" id="ARBA00022723"/>
    </source>
</evidence>
<dbReference type="GO" id="GO:0061188">
    <property type="term" value="P:negative regulation of rDNA heterochromatin formation"/>
    <property type="evidence" value="ECO:0007669"/>
    <property type="project" value="TreeGrafter"/>
</dbReference>
<keyword evidence="3" id="KW-0862">Zinc</keyword>
<proteinExistence type="predicted"/>
<dbReference type="GO" id="GO:0008270">
    <property type="term" value="F:zinc ion binding"/>
    <property type="evidence" value="ECO:0007669"/>
    <property type="project" value="UniProtKB-KW"/>
</dbReference>
<evidence type="ECO:0000313" key="7">
    <source>
        <dbReference type="Proteomes" id="UP000799429"/>
    </source>
</evidence>
<dbReference type="InterPro" id="IPR019786">
    <property type="entry name" value="Zinc_finger_PHD-type_CS"/>
</dbReference>
<reference evidence="6" key="1">
    <citation type="journal article" date="2020" name="Stud. Mycol.">
        <title>101 Dothideomycetes genomes: a test case for predicting lifestyles and emergence of pathogens.</title>
        <authorList>
            <person name="Haridas S."/>
            <person name="Albert R."/>
            <person name="Binder M."/>
            <person name="Bloem J."/>
            <person name="Labutti K."/>
            <person name="Salamov A."/>
            <person name="Andreopoulos B."/>
            <person name="Baker S."/>
            <person name="Barry K."/>
            <person name="Bills G."/>
            <person name="Bluhm B."/>
            <person name="Cannon C."/>
            <person name="Castanera R."/>
            <person name="Culley D."/>
            <person name="Daum C."/>
            <person name="Ezra D."/>
            <person name="Gonzalez J."/>
            <person name="Henrissat B."/>
            <person name="Kuo A."/>
            <person name="Liang C."/>
            <person name="Lipzen A."/>
            <person name="Lutzoni F."/>
            <person name="Magnuson J."/>
            <person name="Mondo S."/>
            <person name="Nolan M."/>
            <person name="Ohm R."/>
            <person name="Pangilinan J."/>
            <person name="Park H.-J."/>
            <person name="Ramirez L."/>
            <person name="Alfaro M."/>
            <person name="Sun H."/>
            <person name="Tritt A."/>
            <person name="Yoshinaga Y."/>
            <person name="Zwiers L.-H."/>
            <person name="Turgeon B."/>
            <person name="Goodwin S."/>
            <person name="Spatafora J."/>
            <person name="Crous P."/>
            <person name="Grigoriev I."/>
        </authorList>
    </citation>
    <scope>NUCLEOTIDE SEQUENCE</scope>
    <source>
        <strain evidence="6">CBS 101060</strain>
    </source>
</reference>
<evidence type="ECO:0000256" key="3">
    <source>
        <dbReference type="ARBA" id="ARBA00022833"/>
    </source>
</evidence>
<dbReference type="InterPro" id="IPR001965">
    <property type="entry name" value="Znf_PHD"/>
</dbReference>
<feature type="compositionally biased region" description="Low complexity" evidence="4">
    <location>
        <begin position="296"/>
        <end position="310"/>
    </location>
</feature>
<evidence type="ECO:0000259" key="5">
    <source>
        <dbReference type="SMART" id="SM00249"/>
    </source>
</evidence>
<dbReference type="Pfam" id="PF20826">
    <property type="entry name" value="PHD_5"/>
    <property type="match status" value="1"/>
</dbReference>
<keyword evidence="1" id="KW-0479">Metal-binding</keyword>
<gene>
    <name evidence="6" type="ORF">M501DRAFT_929253</name>
</gene>
<dbReference type="GO" id="GO:0070210">
    <property type="term" value="C:Rpd3L-Expanded complex"/>
    <property type="evidence" value="ECO:0007669"/>
    <property type="project" value="TreeGrafter"/>
</dbReference>
<organism evidence="6 7">
    <name type="scientific">Patellaria atrata CBS 101060</name>
    <dbReference type="NCBI Taxonomy" id="1346257"/>
    <lineage>
        <taxon>Eukaryota</taxon>
        <taxon>Fungi</taxon>
        <taxon>Dikarya</taxon>
        <taxon>Ascomycota</taxon>
        <taxon>Pezizomycotina</taxon>
        <taxon>Dothideomycetes</taxon>
        <taxon>Dothideomycetes incertae sedis</taxon>
        <taxon>Patellariales</taxon>
        <taxon>Patellariaceae</taxon>
        <taxon>Patellaria</taxon>
    </lineage>
</organism>
<feature type="compositionally biased region" description="Basic and acidic residues" evidence="4">
    <location>
        <begin position="253"/>
        <end position="264"/>
    </location>
</feature>
<feature type="compositionally biased region" description="Acidic residues" evidence="4">
    <location>
        <begin position="85"/>
        <end position="100"/>
    </location>
</feature>
<accession>A0A9P4VPQ8</accession>
<feature type="region of interest" description="Disordered" evidence="4">
    <location>
        <begin position="205"/>
        <end position="483"/>
    </location>
</feature>
<dbReference type="AlphaFoldDB" id="A0A9P4VPQ8"/>
<feature type="compositionally biased region" description="Basic residues" evidence="4">
    <location>
        <begin position="405"/>
        <end position="419"/>
    </location>
</feature>
<protein>
    <recommendedName>
        <fullName evidence="5">Zinc finger PHD-type domain-containing protein</fullName>
    </recommendedName>
</protein>
<dbReference type="PANTHER" id="PTHR47793">
    <property type="entry name" value="HISTONE DEACETYLASE COMPLEX SUBUNIT CTI6"/>
    <property type="match status" value="1"/>
</dbReference>
<feature type="compositionally biased region" description="Basic and acidic residues" evidence="4">
    <location>
        <begin position="333"/>
        <end position="351"/>
    </location>
</feature>
<dbReference type="PANTHER" id="PTHR47793:SF1">
    <property type="entry name" value="HISTONE DEACETYLASE COMPLEX SUBUNIT CTI6"/>
    <property type="match status" value="1"/>
</dbReference>
<dbReference type="InterPro" id="IPR011011">
    <property type="entry name" value="Znf_FYVE_PHD"/>
</dbReference>
<dbReference type="InterPro" id="IPR053051">
    <property type="entry name" value="HDAC_complex_subunit"/>
</dbReference>
<feature type="compositionally biased region" description="Basic and acidic residues" evidence="4">
    <location>
        <begin position="214"/>
        <end position="232"/>
    </location>
</feature>
<feature type="compositionally biased region" description="Basic and acidic residues" evidence="4">
    <location>
        <begin position="280"/>
        <end position="293"/>
    </location>
</feature>
<keyword evidence="2" id="KW-0863">Zinc-finger</keyword>
<evidence type="ECO:0000256" key="4">
    <source>
        <dbReference type="SAM" id="MobiDB-lite"/>
    </source>
</evidence>
<dbReference type="InterPro" id="IPR013083">
    <property type="entry name" value="Znf_RING/FYVE/PHD"/>
</dbReference>
<feature type="domain" description="Zinc finger PHD-type" evidence="5">
    <location>
        <begin position="109"/>
        <end position="178"/>
    </location>
</feature>